<comment type="catalytic activity">
    <reaction evidence="7 8">
        <text>(6S)-NADPHX + ATP = ADP + phosphate + NADPH + H(+)</text>
        <dbReference type="Rhea" id="RHEA:32231"/>
        <dbReference type="ChEBI" id="CHEBI:15378"/>
        <dbReference type="ChEBI" id="CHEBI:30616"/>
        <dbReference type="ChEBI" id="CHEBI:43474"/>
        <dbReference type="ChEBI" id="CHEBI:57783"/>
        <dbReference type="ChEBI" id="CHEBI:64076"/>
        <dbReference type="ChEBI" id="CHEBI:456216"/>
        <dbReference type="EC" id="4.2.1.93"/>
    </reaction>
</comment>
<feature type="binding site" evidence="8">
    <location>
        <begin position="220"/>
        <end position="229"/>
    </location>
    <ligand>
        <name>ATP</name>
        <dbReference type="ChEBI" id="CHEBI:30616"/>
    </ligand>
</feature>
<keyword evidence="2 8" id="KW-0547">Nucleotide-binding</keyword>
<feature type="binding site" evidence="8">
    <location>
        <position position="230"/>
    </location>
    <ligand>
        <name>(6S)-NADPHX</name>
        <dbReference type="ChEBI" id="CHEBI:64076"/>
    </ligand>
</feature>
<gene>
    <name evidence="10" type="ORF">BV898_14468</name>
</gene>
<dbReference type="NCBIfam" id="TIGR00196">
    <property type="entry name" value="yjeF_cterm"/>
    <property type="match status" value="1"/>
</dbReference>
<keyword evidence="11" id="KW-1185">Reference proteome</keyword>
<dbReference type="GO" id="GO:0005524">
    <property type="term" value="F:ATP binding"/>
    <property type="evidence" value="ECO:0007669"/>
    <property type="project" value="UniProtKB-KW"/>
</dbReference>
<evidence type="ECO:0000313" key="11">
    <source>
        <dbReference type="Proteomes" id="UP000192578"/>
    </source>
</evidence>
<keyword evidence="6 8" id="KW-0456">Lyase</keyword>
<keyword evidence="4" id="KW-0521">NADP</keyword>
<evidence type="ECO:0000259" key="9">
    <source>
        <dbReference type="PROSITE" id="PS51383"/>
    </source>
</evidence>
<dbReference type="Gene3D" id="3.40.1190.20">
    <property type="match status" value="1"/>
</dbReference>
<accession>A0A9X6NA12</accession>
<dbReference type="GO" id="GO:0047453">
    <property type="term" value="F:ATP-dependent NAD(P)H-hydrate dehydratase activity"/>
    <property type="evidence" value="ECO:0007669"/>
    <property type="project" value="UniProtKB-UniRule"/>
</dbReference>
<name>A0A9X6NA12_HYPEX</name>
<dbReference type="PANTHER" id="PTHR12592:SF0">
    <property type="entry name" value="ATP-DEPENDENT (S)-NAD(P)H-HYDRATE DEHYDRATASE"/>
    <property type="match status" value="1"/>
</dbReference>
<organism evidence="10 11">
    <name type="scientific">Hypsibius exemplaris</name>
    <name type="common">Freshwater tardigrade</name>
    <dbReference type="NCBI Taxonomy" id="2072580"/>
    <lineage>
        <taxon>Eukaryota</taxon>
        <taxon>Metazoa</taxon>
        <taxon>Ecdysozoa</taxon>
        <taxon>Tardigrada</taxon>
        <taxon>Eutardigrada</taxon>
        <taxon>Parachela</taxon>
        <taxon>Hypsibioidea</taxon>
        <taxon>Hypsibiidae</taxon>
        <taxon>Hypsibius</taxon>
    </lineage>
</organism>
<feature type="binding site" evidence="8">
    <location>
        <begin position="201"/>
        <end position="205"/>
    </location>
    <ligand>
        <name>ATP</name>
        <dbReference type="ChEBI" id="CHEBI:30616"/>
    </ligand>
</feature>
<dbReference type="PROSITE" id="PS51383">
    <property type="entry name" value="YJEF_C_3"/>
    <property type="match status" value="1"/>
</dbReference>
<dbReference type="EC" id="4.2.1.93" evidence="8"/>
<keyword evidence="3 8" id="KW-0067">ATP-binding</keyword>
<evidence type="ECO:0000313" key="10">
    <source>
        <dbReference type="EMBL" id="OWA49934.1"/>
    </source>
</evidence>
<dbReference type="SUPFAM" id="SSF53613">
    <property type="entry name" value="Ribokinase-like"/>
    <property type="match status" value="1"/>
</dbReference>
<proteinExistence type="inferred from homology"/>
<evidence type="ECO:0000256" key="4">
    <source>
        <dbReference type="ARBA" id="ARBA00022857"/>
    </source>
</evidence>
<dbReference type="AlphaFoldDB" id="A0A9X6NA12"/>
<feature type="domain" description="YjeF C-terminal" evidence="9">
    <location>
        <begin position="8"/>
        <end position="303"/>
    </location>
</feature>
<evidence type="ECO:0000256" key="3">
    <source>
        <dbReference type="ARBA" id="ARBA00022840"/>
    </source>
</evidence>
<dbReference type="GO" id="GO:0110051">
    <property type="term" value="P:metabolite repair"/>
    <property type="evidence" value="ECO:0007669"/>
    <property type="project" value="TreeGrafter"/>
</dbReference>
<dbReference type="InterPro" id="IPR000631">
    <property type="entry name" value="CARKD"/>
</dbReference>
<feature type="binding site" evidence="8">
    <location>
        <position position="108"/>
    </location>
    <ligand>
        <name>(6S)-NADPHX</name>
        <dbReference type="ChEBI" id="CHEBI:64076"/>
    </ligand>
</feature>
<dbReference type="HAMAP" id="MF_01965">
    <property type="entry name" value="NADHX_dehydratase"/>
    <property type="match status" value="1"/>
</dbReference>
<evidence type="ECO:0000256" key="7">
    <source>
        <dbReference type="ARBA" id="ARBA00047472"/>
    </source>
</evidence>
<dbReference type="Proteomes" id="UP000192578">
    <property type="component" value="Unassembled WGS sequence"/>
</dbReference>
<evidence type="ECO:0000256" key="6">
    <source>
        <dbReference type="ARBA" id="ARBA00023239"/>
    </source>
</evidence>
<comment type="catalytic activity">
    <reaction evidence="8">
        <text>(6S)-NADHX + ATP = ADP + phosphate + NADH + H(+)</text>
        <dbReference type="Rhea" id="RHEA:19017"/>
        <dbReference type="ChEBI" id="CHEBI:15378"/>
        <dbReference type="ChEBI" id="CHEBI:30616"/>
        <dbReference type="ChEBI" id="CHEBI:43474"/>
        <dbReference type="ChEBI" id="CHEBI:57945"/>
        <dbReference type="ChEBI" id="CHEBI:64074"/>
        <dbReference type="ChEBI" id="CHEBI:456216"/>
        <dbReference type="EC" id="4.2.1.93"/>
    </reaction>
</comment>
<keyword evidence="1 8" id="KW-0597">Phosphoprotein</keyword>
<dbReference type="OrthoDB" id="8110916at2759"/>
<dbReference type="InterPro" id="IPR029056">
    <property type="entry name" value="Ribokinase-like"/>
</dbReference>
<evidence type="ECO:0000256" key="1">
    <source>
        <dbReference type="ARBA" id="ARBA00022553"/>
    </source>
</evidence>
<comment type="cofactor">
    <cofactor evidence="8">
        <name>Mg(2+)</name>
        <dbReference type="ChEBI" id="CHEBI:18420"/>
    </cofactor>
</comment>
<comment type="function">
    <text evidence="8">Catalyzes the dehydration of the S-form of NAD(P)HX at the expense of ATP, which is converted to ADP. Together with NAD(P)HX epimerase, which catalyzes the epimerization of the S- and R-forms, the enzyme allows the repair of both epimers of NAD(P)HX, a damaged form of NAD(P)H that is a result of enzymatic or heat-dependent hydration.</text>
</comment>
<evidence type="ECO:0000256" key="8">
    <source>
        <dbReference type="HAMAP-Rule" id="MF_03157"/>
    </source>
</evidence>
<dbReference type="GO" id="GO:0046496">
    <property type="term" value="P:nicotinamide nucleotide metabolic process"/>
    <property type="evidence" value="ECO:0007669"/>
    <property type="project" value="UniProtKB-UniRule"/>
</dbReference>
<dbReference type="FunFam" id="3.40.1190.20:FF:000023">
    <property type="entry name" value="ATP-dependent (S)-NAD(P)H-hydrate dehydratase"/>
    <property type="match status" value="1"/>
</dbReference>
<reference evidence="11" key="1">
    <citation type="submission" date="2017-01" db="EMBL/GenBank/DDBJ databases">
        <title>Comparative genomics of anhydrobiosis in the tardigrade Hypsibius dujardini.</title>
        <authorList>
            <person name="Yoshida Y."/>
            <person name="Koutsovoulos G."/>
            <person name="Laetsch D."/>
            <person name="Stevens L."/>
            <person name="Kumar S."/>
            <person name="Horikawa D."/>
            <person name="Ishino K."/>
            <person name="Komine S."/>
            <person name="Tomita M."/>
            <person name="Blaxter M."/>
            <person name="Arakawa K."/>
        </authorList>
    </citation>
    <scope>NUCLEOTIDE SEQUENCE [LARGE SCALE GENOMIC DNA]</scope>
    <source>
        <strain evidence="11">Z151</strain>
    </source>
</reference>
<evidence type="ECO:0000256" key="5">
    <source>
        <dbReference type="ARBA" id="ARBA00023027"/>
    </source>
</evidence>
<protein>
    <recommendedName>
        <fullName evidence="8">ATP-dependent (S)-NAD(P)H-hydrate dehydratase</fullName>
        <ecNumber evidence="8">4.2.1.93</ecNumber>
    </recommendedName>
    <alternativeName>
        <fullName evidence="8">ATP-dependent NAD(P)HX dehydratase</fullName>
    </alternativeName>
</protein>
<dbReference type="EMBL" id="MTYJ01000177">
    <property type="protein sequence ID" value="OWA49934.1"/>
    <property type="molecule type" value="Genomic_DNA"/>
</dbReference>
<dbReference type="Pfam" id="PF01256">
    <property type="entry name" value="Carb_kinase"/>
    <property type="match status" value="1"/>
</dbReference>
<dbReference type="PANTHER" id="PTHR12592">
    <property type="entry name" value="ATP-DEPENDENT (S)-NAD(P)H-HYDRATE DEHYDRATASE FAMILY MEMBER"/>
    <property type="match status" value="1"/>
</dbReference>
<comment type="caution">
    <text evidence="10">The sequence shown here is derived from an EMBL/GenBank/DDBJ whole genome shotgun (WGS) entry which is preliminary data.</text>
</comment>
<keyword evidence="5 8" id="KW-0520">NAD</keyword>
<dbReference type="CDD" id="cd01171">
    <property type="entry name" value="YXKO-related"/>
    <property type="match status" value="1"/>
</dbReference>
<feature type="binding site" evidence="8">
    <location>
        <begin position="161"/>
        <end position="167"/>
    </location>
    <ligand>
        <name>(6S)-NADPHX</name>
        <dbReference type="ChEBI" id="CHEBI:64076"/>
    </ligand>
</feature>
<sequence length="312" mass="33823">MSEDGSQLPECVPHLFPELTAEKHKGQAGRVGVIGGSEEYTGAPYFAAVTAMKVGADQAHVFCAKDASVVIKSYSPDLIVHPTLDGKTAEKDISSLFERLSVLIVGPGLGRTDATLKTVESLIKAARELELPIVIDADGLWLVNQKPEVIKGYQKAILTPNLMEAKRLWIALKLPEDQWDKKAASVKKMSQQLGNVGLIVKGPRDIFSDGVRVLESSEEFGLKRCGGQGDIMSGAVGVFYSWALQMEKENANAVLKKFGPVCCAAYAASLLTRRCSRLAFEELGRSMLASDMLKKIPQVVNEMQGTLSKKKS</sequence>
<comment type="similarity">
    <text evidence="8">Belongs to the NnrD/CARKD family.</text>
</comment>
<evidence type="ECO:0000256" key="2">
    <source>
        <dbReference type="ARBA" id="ARBA00022741"/>
    </source>
</evidence>